<feature type="compositionally biased region" description="Polar residues" evidence="1">
    <location>
        <begin position="131"/>
        <end position="140"/>
    </location>
</feature>
<gene>
    <name evidence="2" type="ORF">HID58_060478</name>
</gene>
<organism evidence="2 3">
    <name type="scientific">Brassica napus</name>
    <name type="common">Rape</name>
    <dbReference type="NCBI Taxonomy" id="3708"/>
    <lineage>
        <taxon>Eukaryota</taxon>
        <taxon>Viridiplantae</taxon>
        <taxon>Streptophyta</taxon>
        <taxon>Embryophyta</taxon>
        <taxon>Tracheophyta</taxon>
        <taxon>Spermatophyta</taxon>
        <taxon>Magnoliopsida</taxon>
        <taxon>eudicotyledons</taxon>
        <taxon>Gunneridae</taxon>
        <taxon>Pentapetalae</taxon>
        <taxon>rosids</taxon>
        <taxon>malvids</taxon>
        <taxon>Brassicales</taxon>
        <taxon>Brassicaceae</taxon>
        <taxon>Brassiceae</taxon>
        <taxon>Brassica</taxon>
    </lineage>
</organism>
<name>A0ABQ7ZVX0_BRANA</name>
<dbReference type="EMBL" id="JAGKQM010000014">
    <property type="protein sequence ID" value="KAH0884382.1"/>
    <property type="molecule type" value="Genomic_DNA"/>
</dbReference>
<protein>
    <submittedName>
        <fullName evidence="2">Uncharacterized protein</fullName>
    </submittedName>
</protein>
<keyword evidence="3" id="KW-1185">Reference proteome</keyword>
<reference evidence="2 3" key="1">
    <citation type="submission" date="2021-05" db="EMBL/GenBank/DDBJ databases">
        <title>Genome Assembly of Synthetic Allotetraploid Brassica napus Reveals Homoeologous Exchanges between Subgenomes.</title>
        <authorList>
            <person name="Davis J.T."/>
        </authorList>
    </citation>
    <scope>NUCLEOTIDE SEQUENCE [LARGE SCALE GENOMIC DNA]</scope>
    <source>
        <strain evidence="3">cv. Da-Ae</strain>
        <tissue evidence="2">Seedling</tissue>
    </source>
</reference>
<sequence>LKQNKEELRLWEIRQRKTTPSSDRHRDPIIQFPVTSHGGGVNGPPDPYRLPSTEPPSECPVRCIVCSSTLHGGGRRMTSRRDSGPKRTAIYRVRSENTSRNTRSCIFRLLVLIPLRGRPLQTPTRPPEIRSGSTLFNRRF</sequence>
<proteinExistence type="predicted"/>
<accession>A0ABQ7ZVX0</accession>
<evidence type="ECO:0000313" key="2">
    <source>
        <dbReference type="EMBL" id="KAH0884382.1"/>
    </source>
</evidence>
<feature type="region of interest" description="Disordered" evidence="1">
    <location>
        <begin position="120"/>
        <end position="140"/>
    </location>
</feature>
<evidence type="ECO:0000256" key="1">
    <source>
        <dbReference type="SAM" id="MobiDB-lite"/>
    </source>
</evidence>
<dbReference type="Proteomes" id="UP000824890">
    <property type="component" value="Unassembled WGS sequence"/>
</dbReference>
<feature type="compositionally biased region" description="Pro residues" evidence="1">
    <location>
        <begin position="44"/>
        <end position="57"/>
    </location>
</feature>
<comment type="caution">
    <text evidence="2">The sequence shown here is derived from an EMBL/GenBank/DDBJ whole genome shotgun (WGS) entry which is preliminary data.</text>
</comment>
<evidence type="ECO:0000313" key="3">
    <source>
        <dbReference type="Proteomes" id="UP000824890"/>
    </source>
</evidence>
<feature type="non-terminal residue" evidence="2">
    <location>
        <position position="1"/>
    </location>
</feature>
<feature type="region of interest" description="Disordered" evidence="1">
    <location>
        <begin position="15"/>
        <end position="57"/>
    </location>
</feature>